<keyword evidence="3 7" id="KW-0812">Transmembrane</keyword>
<dbReference type="GO" id="GO:0030134">
    <property type="term" value="C:COPII-coated ER to Golgi transport vesicle"/>
    <property type="evidence" value="ECO:0007669"/>
    <property type="project" value="TreeGrafter"/>
</dbReference>
<dbReference type="Pfam" id="PF07970">
    <property type="entry name" value="COPIIcoated_ERV"/>
    <property type="match status" value="1"/>
</dbReference>
<feature type="transmembrane region" description="Helical" evidence="7">
    <location>
        <begin position="28"/>
        <end position="50"/>
    </location>
</feature>
<proteinExistence type="inferred from homology"/>
<feature type="domain" description="Endoplasmic reticulum vesicle transporter N-terminal" evidence="9">
    <location>
        <begin position="7"/>
        <end position="96"/>
    </location>
</feature>
<protein>
    <recommendedName>
        <fullName evidence="12">Endoplasmic reticulum-Golgi intermediate compartment protein 3</fullName>
    </recommendedName>
</protein>
<evidence type="ECO:0000256" key="1">
    <source>
        <dbReference type="ARBA" id="ARBA00004141"/>
    </source>
</evidence>
<evidence type="ECO:0000313" key="11">
    <source>
        <dbReference type="Proteomes" id="UP000813462"/>
    </source>
</evidence>
<keyword evidence="4 7" id="KW-1133">Transmembrane helix</keyword>
<feature type="region of interest" description="Disordered" evidence="6">
    <location>
        <begin position="182"/>
        <end position="206"/>
    </location>
</feature>
<evidence type="ECO:0000259" key="8">
    <source>
        <dbReference type="Pfam" id="PF07970"/>
    </source>
</evidence>
<sequence>MGVKQALKKFDAFPRAEEHLLQKTQSGAFVSVIGLVIMATLFLHELGYYLTTYTVHQMSVDLKRGETLPIHINMTFPSLPCDVLSVDAIDMSGKHEVDLDTNIWKLRLNSYGHIIGTEYLSDLVEKEYATHDHGNIQVDLFVLIEKPMKENMQGVGYDNTYLTEPNFGWLISSIKPDKSHFSTQRTLTDHGKEHDKDHDEKSGHENHLQGLDESAENLIKRVKQALASGEGCRVYGVLDVQRVAGNFHISVHGLNIFVAQMIFDGAKHVNVSHIIHDLSFGPKYPGIHNPLDGTERMLRGTSGIFKYYIKIVPTEYRYISKEVLPTNQFSVTEYYSPLKDFDRSWPAVYFLYDLSPITVTIKEERRSFLHFITRLCAVLGGTFALTGMLDRWMYRLLEALTKPNTRSARSVLR</sequence>
<evidence type="ECO:0000256" key="3">
    <source>
        <dbReference type="ARBA" id="ARBA00022692"/>
    </source>
</evidence>
<evidence type="ECO:0000256" key="5">
    <source>
        <dbReference type="ARBA" id="ARBA00023136"/>
    </source>
</evidence>
<evidence type="ECO:0000256" key="2">
    <source>
        <dbReference type="ARBA" id="ARBA00005648"/>
    </source>
</evidence>
<evidence type="ECO:0008006" key="12">
    <source>
        <dbReference type="Google" id="ProtNLM"/>
    </source>
</evidence>
<accession>A0A978VKD9</accession>
<keyword evidence="5 7" id="KW-0472">Membrane</keyword>
<evidence type="ECO:0000259" key="9">
    <source>
        <dbReference type="Pfam" id="PF13850"/>
    </source>
</evidence>
<organism evidence="10 11">
    <name type="scientific">Ziziphus jujuba var. spinosa</name>
    <dbReference type="NCBI Taxonomy" id="714518"/>
    <lineage>
        <taxon>Eukaryota</taxon>
        <taxon>Viridiplantae</taxon>
        <taxon>Streptophyta</taxon>
        <taxon>Embryophyta</taxon>
        <taxon>Tracheophyta</taxon>
        <taxon>Spermatophyta</taxon>
        <taxon>Magnoliopsida</taxon>
        <taxon>eudicotyledons</taxon>
        <taxon>Gunneridae</taxon>
        <taxon>Pentapetalae</taxon>
        <taxon>rosids</taxon>
        <taxon>fabids</taxon>
        <taxon>Rosales</taxon>
        <taxon>Rhamnaceae</taxon>
        <taxon>Paliureae</taxon>
        <taxon>Ziziphus</taxon>
    </lineage>
</organism>
<evidence type="ECO:0000256" key="7">
    <source>
        <dbReference type="SAM" id="Phobius"/>
    </source>
</evidence>
<evidence type="ECO:0000256" key="6">
    <source>
        <dbReference type="SAM" id="MobiDB-lite"/>
    </source>
</evidence>
<dbReference type="InterPro" id="IPR045888">
    <property type="entry name" value="Erv"/>
</dbReference>
<feature type="compositionally biased region" description="Basic and acidic residues" evidence="6">
    <location>
        <begin position="187"/>
        <end position="206"/>
    </location>
</feature>
<feature type="transmembrane region" description="Helical" evidence="7">
    <location>
        <begin position="368"/>
        <end position="389"/>
    </location>
</feature>
<evidence type="ECO:0000256" key="4">
    <source>
        <dbReference type="ARBA" id="ARBA00022989"/>
    </source>
</evidence>
<dbReference type="PANTHER" id="PTHR10984">
    <property type="entry name" value="ENDOPLASMIC RETICULUM-GOLGI INTERMEDIATE COMPARTMENT PROTEIN"/>
    <property type="match status" value="1"/>
</dbReference>
<name>A0A978VKD9_ZIZJJ</name>
<comment type="similarity">
    <text evidence="2">Belongs to the ERGIC family.</text>
</comment>
<dbReference type="GO" id="GO:0016020">
    <property type="term" value="C:membrane"/>
    <property type="evidence" value="ECO:0007669"/>
    <property type="project" value="UniProtKB-SubCell"/>
</dbReference>
<feature type="domain" description="Endoplasmic reticulum vesicle transporter C-terminal" evidence="8">
    <location>
        <begin position="216"/>
        <end position="390"/>
    </location>
</feature>
<dbReference type="PANTHER" id="PTHR10984:SF25">
    <property type="entry name" value="ENDOPLASMIC RETICULUM-GOLGI INTERMEDIATE COMPARTMENT PROTEIN 3"/>
    <property type="match status" value="1"/>
</dbReference>
<dbReference type="Pfam" id="PF13850">
    <property type="entry name" value="ERGIC_N"/>
    <property type="match status" value="1"/>
</dbReference>
<dbReference type="Proteomes" id="UP000813462">
    <property type="component" value="Unassembled WGS sequence"/>
</dbReference>
<dbReference type="InterPro" id="IPR012936">
    <property type="entry name" value="Erv_C"/>
</dbReference>
<gene>
    <name evidence="10" type="ORF">FEM48_Zijuj04G0143900</name>
</gene>
<comment type="caution">
    <text evidence="10">The sequence shown here is derived from an EMBL/GenBank/DDBJ whole genome shotgun (WGS) entry which is preliminary data.</text>
</comment>
<comment type="subcellular location">
    <subcellularLocation>
        <location evidence="1">Membrane</location>
        <topology evidence="1">Multi-pass membrane protein</topology>
    </subcellularLocation>
</comment>
<dbReference type="EMBL" id="JAEACU010000004">
    <property type="protein sequence ID" value="KAH7533558.1"/>
    <property type="molecule type" value="Genomic_DNA"/>
</dbReference>
<evidence type="ECO:0000313" key="10">
    <source>
        <dbReference type="EMBL" id="KAH7533558.1"/>
    </source>
</evidence>
<dbReference type="AlphaFoldDB" id="A0A978VKD9"/>
<reference evidence="10" key="1">
    <citation type="journal article" date="2021" name="Front. Plant Sci.">
        <title>Chromosome-Scale Genome Assembly for Chinese Sour Jujube and Insights Into Its Genome Evolution and Domestication Signature.</title>
        <authorList>
            <person name="Shen L.-Y."/>
            <person name="Luo H."/>
            <person name="Wang X.-L."/>
            <person name="Wang X.-M."/>
            <person name="Qiu X.-J."/>
            <person name="Liu H."/>
            <person name="Zhou S.-S."/>
            <person name="Jia K.-H."/>
            <person name="Nie S."/>
            <person name="Bao Y.-T."/>
            <person name="Zhang R.-G."/>
            <person name="Yun Q.-Z."/>
            <person name="Chai Y.-H."/>
            <person name="Lu J.-Y."/>
            <person name="Li Y."/>
            <person name="Zhao S.-W."/>
            <person name="Mao J.-F."/>
            <person name="Jia S.-G."/>
            <person name="Mao Y.-M."/>
        </authorList>
    </citation>
    <scope>NUCLEOTIDE SEQUENCE</scope>
    <source>
        <strain evidence="10">AT0</strain>
        <tissue evidence="10">Leaf</tissue>
    </source>
</reference>
<dbReference type="GO" id="GO:0005783">
    <property type="term" value="C:endoplasmic reticulum"/>
    <property type="evidence" value="ECO:0007669"/>
    <property type="project" value="TreeGrafter"/>
</dbReference>
<dbReference type="InterPro" id="IPR039542">
    <property type="entry name" value="Erv_N"/>
</dbReference>